<reference evidence="1" key="2">
    <citation type="submission" date="2020-10" db="EMBL/GenBank/DDBJ databases">
        <title>Comparative genomics of the Acetobacterium genus.</title>
        <authorList>
            <person name="Marshall C."/>
            <person name="May H."/>
            <person name="Norman S."/>
        </authorList>
    </citation>
    <scope>NUCLEOTIDE SEQUENCE</scope>
    <source>
        <strain evidence="1">DER-2019</strain>
    </source>
</reference>
<evidence type="ECO:0000313" key="1">
    <source>
        <dbReference type="EMBL" id="MBC3887543.1"/>
    </source>
</evidence>
<comment type="caution">
    <text evidence="1">The sequence shown here is derived from an EMBL/GenBank/DDBJ whole genome shotgun (WGS) entry which is preliminary data.</text>
</comment>
<name>A0A923HRX2_9FIRM</name>
<dbReference type="Proteomes" id="UP000616595">
    <property type="component" value="Unassembled WGS sequence"/>
</dbReference>
<keyword evidence="2" id="KW-1185">Reference proteome</keyword>
<accession>A0A923HRX2</accession>
<protein>
    <submittedName>
        <fullName evidence="1">Uncharacterized protein</fullName>
    </submittedName>
</protein>
<dbReference type="RefSeq" id="WP_148565915.1">
    <property type="nucleotide sequence ID" value="NZ_RXYA01000002.1"/>
</dbReference>
<reference evidence="1" key="1">
    <citation type="submission" date="2019-10" db="EMBL/GenBank/DDBJ databases">
        <authorList>
            <person name="Ross D.E."/>
            <person name="Gulliver D."/>
        </authorList>
    </citation>
    <scope>NUCLEOTIDE SEQUENCE</scope>
    <source>
        <strain evidence="1">DER-2019</strain>
    </source>
</reference>
<dbReference type="AlphaFoldDB" id="A0A923HRX2"/>
<organism evidence="1 2">
    <name type="scientific">Acetobacterium paludosum</name>
    <dbReference type="NCBI Taxonomy" id="52693"/>
    <lineage>
        <taxon>Bacteria</taxon>
        <taxon>Bacillati</taxon>
        <taxon>Bacillota</taxon>
        <taxon>Clostridia</taxon>
        <taxon>Eubacteriales</taxon>
        <taxon>Eubacteriaceae</taxon>
        <taxon>Acetobacterium</taxon>
    </lineage>
</organism>
<proteinExistence type="predicted"/>
<dbReference type="EMBL" id="WJBD01000003">
    <property type="protein sequence ID" value="MBC3887543.1"/>
    <property type="molecule type" value="Genomic_DNA"/>
</dbReference>
<sequence>MNKLLSMQDITKKYNTSEENLEMLKHIEFLVNETEFDSILGSAKTGKQPMMTIIGCLDVSAFEQCEHQQVPVASSLLVHCEVSRKVSA</sequence>
<gene>
    <name evidence="1" type="ORF">GH810_04395</name>
</gene>
<evidence type="ECO:0000313" key="2">
    <source>
        <dbReference type="Proteomes" id="UP000616595"/>
    </source>
</evidence>